<dbReference type="UniPathway" id="UPA00056">
    <property type="reaction ID" value="UER00093"/>
</dbReference>
<dbReference type="AlphaFoldDB" id="A0A369Z1D4"/>
<feature type="site" description="Transition state stabilizer" evidence="7">
    <location>
        <position position="24"/>
    </location>
</feature>
<dbReference type="EMBL" id="QEPW01000005">
    <property type="protein sequence ID" value="RDE93886.1"/>
    <property type="molecule type" value="Genomic_DNA"/>
</dbReference>
<accession>A0A369Z1D4</accession>
<comment type="similarity">
    <text evidence="3 7">Belongs to the IspD/TarI cytidylyltransferase family. IspD subfamily.</text>
</comment>
<dbReference type="PANTHER" id="PTHR32125">
    <property type="entry name" value="2-C-METHYL-D-ERYTHRITOL 4-PHOSPHATE CYTIDYLYLTRANSFERASE, CHLOROPLASTIC"/>
    <property type="match status" value="1"/>
</dbReference>
<evidence type="ECO:0000256" key="6">
    <source>
        <dbReference type="ARBA" id="ARBA00023229"/>
    </source>
</evidence>
<sequence length="227" mass="25179">MNREIIAVIPAAGVGSRMQANKPKQYLKILDKTILEHTLSIILSHPAINHVILAVGKNDPYLSEITLFPHQNITLVEGGETRAESVLNGLDAIKNNQAWVLVHDAARPCLTHQDLDKLLQIDDEQGGILAIPAVDTIKRANKQQNIIKTEDRSELWLAQTPQFFRCDLLRNALKQGLSQGANITDEASAMELAGFRPHLVAGRSDNIKVTRPEDLALAEFYLTRKTL</sequence>
<evidence type="ECO:0000256" key="5">
    <source>
        <dbReference type="ARBA" id="ARBA00022695"/>
    </source>
</evidence>
<evidence type="ECO:0000313" key="9">
    <source>
        <dbReference type="Proteomes" id="UP000253910"/>
    </source>
</evidence>
<dbReference type="InterPro" id="IPR018294">
    <property type="entry name" value="ISPD_synthase_CS"/>
</dbReference>
<dbReference type="Gene3D" id="3.90.550.10">
    <property type="entry name" value="Spore Coat Polysaccharide Biosynthesis Protein SpsA, Chain A"/>
    <property type="match status" value="1"/>
</dbReference>
<dbReference type="PROSITE" id="PS01295">
    <property type="entry name" value="ISPD"/>
    <property type="match status" value="1"/>
</dbReference>
<dbReference type="Proteomes" id="UP000253910">
    <property type="component" value="Unassembled WGS sequence"/>
</dbReference>
<evidence type="ECO:0000313" key="8">
    <source>
        <dbReference type="EMBL" id="RDE93886.1"/>
    </source>
</evidence>
<protein>
    <recommendedName>
        <fullName evidence="7">2-C-methyl-D-erythritol 4-phosphate cytidylyltransferase</fullName>
        <ecNumber evidence="7">2.7.7.60</ecNumber>
    </recommendedName>
    <alternativeName>
        <fullName evidence="7">4-diphosphocytidyl-2C-methyl-D-erythritol synthase</fullName>
    </alternativeName>
    <alternativeName>
        <fullName evidence="7">MEP cytidylyltransferase</fullName>
        <shortName evidence="7">MCT</shortName>
    </alternativeName>
</protein>
<proteinExistence type="inferred from homology"/>
<dbReference type="InterPro" id="IPR034683">
    <property type="entry name" value="IspD/TarI"/>
</dbReference>
<name>A0A369Z1D4_HAEPA</name>
<keyword evidence="5 7" id="KW-0548">Nucleotidyltransferase</keyword>
<evidence type="ECO:0000256" key="3">
    <source>
        <dbReference type="ARBA" id="ARBA00009789"/>
    </source>
</evidence>
<dbReference type="InterPro" id="IPR050088">
    <property type="entry name" value="IspD/TarI_cytidylyltransf_bact"/>
</dbReference>
<dbReference type="InterPro" id="IPR001228">
    <property type="entry name" value="IspD"/>
</dbReference>
<reference evidence="8 9" key="1">
    <citation type="submission" date="2018-05" db="EMBL/GenBank/DDBJ databases">
        <title>Draft Genome Sequences for a Diverse set of 7 Haemophilus Species.</title>
        <authorList>
            <person name="Nichols M."/>
            <person name="Topaz N."/>
            <person name="Wang X."/>
            <person name="Wang X."/>
            <person name="Boxrud D."/>
        </authorList>
    </citation>
    <scope>NUCLEOTIDE SEQUENCE [LARGE SCALE GENOMIC DNA]</scope>
    <source>
        <strain evidence="8 9">C2008001710</strain>
    </source>
</reference>
<comment type="catalytic activity">
    <reaction evidence="1 7">
        <text>2-C-methyl-D-erythritol 4-phosphate + CTP + H(+) = 4-CDP-2-C-methyl-D-erythritol + diphosphate</text>
        <dbReference type="Rhea" id="RHEA:13429"/>
        <dbReference type="ChEBI" id="CHEBI:15378"/>
        <dbReference type="ChEBI" id="CHEBI:33019"/>
        <dbReference type="ChEBI" id="CHEBI:37563"/>
        <dbReference type="ChEBI" id="CHEBI:57823"/>
        <dbReference type="ChEBI" id="CHEBI:58262"/>
        <dbReference type="EC" id="2.7.7.60"/>
    </reaction>
</comment>
<evidence type="ECO:0000256" key="2">
    <source>
        <dbReference type="ARBA" id="ARBA00004787"/>
    </source>
</evidence>
<organism evidence="8 9">
    <name type="scientific">Haemophilus parainfluenzae</name>
    <dbReference type="NCBI Taxonomy" id="729"/>
    <lineage>
        <taxon>Bacteria</taxon>
        <taxon>Pseudomonadati</taxon>
        <taxon>Pseudomonadota</taxon>
        <taxon>Gammaproteobacteria</taxon>
        <taxon>Pasteurellales</taxon>
        <taxon>Pasteurellaceae</taxon>
        <taxon>Haemophilus</taxon>
    </lineage>
</organism>
<evidence type="ECO:0000256" key="1">
    <source>
        <dbReference type="ARBA" id="ARBA00001282"/>
    </source>
</evidence>
<evidence type="ECO:0000256" key="7">
    <source>
        <dbReference type="HAMAP-Rule" id="MF_00108"/>
    </source>
</evidence>
<dbReference type="GO" id="GO:0019288">
    <property type="term" value="P:isopentenyl diphosphate biosynthetic process, methylerythritol 4-phosphate pathway"/>
    <property type="evidence" value="ECO:0007669"/>
    <property type="project" value="UniProtKB-UniRule"/>
</dbReference>
<dbReference type="PANTHER" id="PTHR32125:SF4">
    <property type="entry name" value="2-C-METHYL-D-ERYTHRITOL 4-PHOSPHATE CYTIDYLYLTRANSFERASE, CHLOROPLASTIC"/>
    <property type="match status" value="1"/>
</dbReference>
<dbReference type="NCBIfam" id="TIGR00453">
    <property type="entry name" value="ispD"/>
    <property type="match status" value="1"/>
</dbReference>
<feature type="site" description="Positions MEP for the nucleophilic attack" evidence="7">
    <location>
        <position position="208"/>
    </location>
</feature>
<feature type="site" description="Transition state stabilizer" evidence="7">
    <location>
        <position position="17"/>
    </location>
</feature>
<dbReference type="RefSeq" id="WP_111315218.1">
    <property type="nucleotide sequence ID" value="NZ_QEPW01000005.1"/>
</dbReference>
<keyword evidence="6 7" id="KW-0414">Isoprene biosynthesis</keyword>
<dbReference type="Pfam" id="PF01128">
    <property type="entry name" value="IspD"/>
    <property type="match status" value="1"/>
</dbReference>
<dbReference type="InterPro" id="IPR029044">
    <property type="entry name" value="Nucleotide-diphossugar_trans"/>
</dbReference>
<dbReference type="EC" id="2.7.7.60" evidence="7"/>
<comment type="caution">
    <text evidence="8">The sequence shown here is derived from an EMBL/GenBank/DDBJ whole genome shotgun (WGS) entry which is preliminary data.</text>
</comment>
<dbReference type="FunFam" id="3.90.550.10:FF:000003">
    <property type="entry name" value="2-C-methyl-D-erythritol 4-phosphate cytidylyltransferase"/>
    <property type="match status" value="1"/>
</dbReference>
<gene>
    <name evidence="7" type="primary">ispD</name>
    <name evidence="8" type="ORF">DPV87_04195</name>
</gene>
<feature type="site" description="Positions MEP for the nucleophilic attack" evidence="7">
    <location>
        <position position="152"/>
    </location>
</feature>
<comment type="pathway">
    <text evidence="2 7">Isoprenoid biosynthesis; isopentenyl diphosphate biosynthesis via DXP pathway; isopentenyl diphosphate from 1-deoxy-D-xylulose 5-phosphate: step 2/6.</text>
</comment>
<evidence type="ECO:0000256" key="4">
    <source>
        <dbReference type="ARBA" id="ARBA00022679"/>
    </source>
</evidence>
<dbReference type="SUPFAM" id="SSF53448">
    <property type="entry name" value="Nucleotide-diphospho-sugar transferases"/>
    <property type="match status" value="1"/>
</dbReference>
<dbReference type="GO" id="GO:0050518">
    <property type="term" value="F:2-C-methyl-D-erythritol 4-phosphate cytidylyltransferase activity"/>
    <property type="evidence" value="ECO:0007669"/>
    <property type="project" value="UniProtKB-UniRule"/>
</dbReference>
<dbReference type="HAMAP" id="MF_00108">
    <property type="entry name" value="IspD"/>
    <property type="match status" value="1"/>
</dbReference>
<dbReference type="CDD" id="cd02516">
    <property type="entry name" value="CDP-ME_synthetase"/>
    <property type="match status" value="1"/>
</dbReference>
<keyword evidence="4 7" id="KW-0808">Transferase</keyword>
<comment type="function">
    <text evidence="7">Catalyzes the formation of 4-diphosphocytidyl-2-C-methyl-D-erythritol from CTP and 2-C-methyl-D-erythritol 4-phosphate (MEP).</text>
</comment>